<keyword evidence="5" id="KW-0153">Cholesterol metabolism</keyword>
<comment type="subcellular location">
    <subcellularLocation>
        <location evidence="2">Membrane</location>
        <location evidence="2">Clathrin-coated pit</location>
    </subcellularLocation>
    <subcellularLocation>
        <location evidence="1">Membrane</location>
        <topology evidence="1">Single-pass type I membrane protein</topology>
    </subcellularLocation>
</comment>
<keyword evidence="15 22" id="KW-0675">Receptor</keyword>
<dbReference type="FunFam" id="4.10.400.10:FF:000025">
    <property type="entry name" value="Very low density lipoprotein receptor"/>
    <property type="match status" value="1"/>
</dbReference>
<dbReference type="AlphaFoldDB" id="R0K330"/>
<dbReference type="Gene3D" id="2.10.25.10">
    <property type="entry name" value="Laminin"/>
    <property type="match status" value="1"/>
</dbReference>
<dbReference type="PANTHER" id="PTHR22722:SF12">
    <property type="entry name" value="EGF-LIKE DOMAIN-CONTAINING PROTEIN"/>
    <property type="match status" value="1"/>
</dbReference>
<keyword evidence="9" id="KW-1133">Transmembrane helix</keyword>
<feature type="disulfide bond" evidence="19">
    <location>
        <begin position="196"/>
        <end position="214"/>
    </location>
</feature>
<evidence type="ECO:0000256" key="2">
    <source>
        <dbReference type="ARBA" id="ARBA00004600"/>
    </source>
</evidence>
<gene>
    <name evidence="22" type="ORF">Anapl_16691</name>
</gene>
<evidence type="ECO:0000256" key="5">
    <source>
        <dbReference type="ARBA" id="ARBA00022548"/>
    </source>
</evidence>
<evidence type="ECO:0000313" key="22">
    <source>
        <dbReference type="EMBL" id="EOB04441.1"/>
    </source>
</evidence>
<evidence type="ECO:0000256" key="17">
    <source>
        <dbReference type="ARBA" id="ARBA00023180"/>
    </source>
</evidence>
<protein>
    <submittedName>
        <fullName evidence="22">Very low-density lipoprotein receptor</fullName>
    </submittedName>
</protein>
<evidence type="ECO:0000256" key="3">
    <source>
        <dbReference type="ARBA" id="ARBA00022448"/>
    </source>
</evidence>
<dbReference type="FunFam" id="2.10.25.10:FF:000009">
    <property type="entry name" value="Low-density lipoprotein receptor isoform 1"/>
    <property type="match status" value="1"/>
</dbReference>
<evidence type="ECO:0000256" key="1">
    <source>
        <dbReference type="ARBA" id="ARBA00004479"/>
    </source>
</evidence>
<dbReference type="InterPro" id="IPR036055">
    <property type="entry name" value="LDL_receptor-like_sf"/>
</dbReference>
<keyword evidence="23" id="KW-1185">Reference proteome</keyword>
<dbReference type="SUPFAM" id="SSF57196">
    <property type="entry name" value="EGF/Laminin"/>
    <property type="match status" value="1"/>
</dbReference>
<feature type="non-terminal residue" evidence="22">
    <location>
        <position position="1"/>
    </location>
</feature>
<feature type="disulfide bond" evidence="19">
    <location>
        <begin position="148"/>
        <end position="160"/>
    </location>
</feature>
<proteinExistence type="predicted"/>
<keyword evidence="22" id="KW-0449">Lipoprotein</keyword>
<evidence type="ECO:0000256" key="18">
    <source>
        <dbReference type="ARBA" id="ARBA00023221"/>
    </source>
</evidence>
<feature type="domain" description="EGF-like calcium-binding" evidence="21">
    <location>
        <begin position="246"/>
        <end position="283"/>
    </location>
</feature>
<dbReference type="Pfam" id="PF07645">
    <property type="entry name" value="EGF_CA"/>
    <property type="match status" value="1"/>
</dbReference>
<feature type="disulfide bond" evidence="19">
    <location>
        <begin position="155"/>
        <end position="173"/>
    </location>
</feature>
<dbReference type="GO" id="GO:0008203">
    <property type="term" value="P:cholesterol metabolic process"/>
    <property type="evidence" value="ECO:0007669"/>
    <property type="project" value="UniProtKB-KW"/>
</dbReference>
<keyword evidence="20" id="KW-0732">Signal</keyword>
<feature type="chain" id="PRO_5004343047" evidence="20">
    <location>
        <begin position="42"/>
        <end position="285"/>
    </location>
</feature>
<evidence type="ECO:0000256" key="12">
    <source>
        <dbReference type="ARBA" id="ARBA00023136"/>
    </source>
</evidence>
<keyword evidence="18" id="KW-0753">Steroid metabolism</keyword>
<dbReference type="InterPro" id="IPR049883">
    <property type="entry name" value="NOTCH1_EGF-like"/>
</dbReference>
<dbReference type="Gene3D" id="4.10.400.10">
    <property type="entry name" value="Low-density Lipoprotein Receptor"/>
    <property type="match status" value="4"/>
</dbReference>
<dbReference type="GO" id="GO:0042562">
    <property type="term" value="F:hormone binding"/>
    <property type="evidence" value="ECO:0007669"/>
    <property type="project" value="TreeGrafter"/>
</dbReference>
<dbReference type="GO" id="GO:0005509">
    <property type="term" value="F:calcium ion binding"/>
    <property type="evidence" value="ECO:0007669"/>
    <property type="project" value="InterPro"/>
</dbReference>
<dbReference type="InterPro" id="IPR051221">
    <property type="entry name" value="LDLR-related"/>
</dbReference>
<evidence type="ECO:0000256" key="10">
    <source>
        <dbReference type="ARBA" id="ARBA00023055"/>
    </source>
</evidence>
<evidence type="ECO:0000256" key="9">
    <source>
        <dbReference type="ARBA" id="ARBA00022989"/>
    </source>
</evidence>
<evidence type="ECO:0000256" key="14">
    <source>
        <dbReference type="ARBA" id="ARBA00023166"/>
    </source>
</evidence>
<dbReference type="PROSITE" id="PS50068">
    <property type="entry name" value="LDLRA_2"/>
    <property type="match status" value="4"/>
</dbReference>
<dbReference type="GO" id="GO:0006898">
    <property type="term" value="P:receptor-mediated endocytosis"/>
    <property type="evidence" value="ECO:0007669"/>
    <property type="project" value="TreeGrafter"/>
</dbReference>
<dbReference type="CDD" id="cd00112">
    <property type="entry name" value="LDLa"/>
    <property type="match status" value="4"/>
</dbReference>
<evidence type="ECO:0000256" key="16">
    <source>
        <dbReference type="ARBA" id="ARBA00023176"/>
    </source>
</evidence>
<evidence type="ECO:0000259" key="21">
    <source>
        <dbReference type="SMART" id="SM00179"/>
    </source>
</evidence>
<evidence type="ECO:0000256" key="6">
    <source>
        <dbReference type="ARBA" id="ARBA00022583"/>
    </source>
</evidence>
<keyword evidence="10" id="KW-0445">Lipid transport</keyword>
<dbReference type="GO" id="GO:0006869">
    <property type="term" value="P:lipid transport"/>
    <property type="evidence" value="ECO:0007669"/>
    <property type="project" value="UniProtKB-KW"/>
</dbReference>
<keyword evidence="4" id="KW-0245">EGF-like domain</keyword>
<evidence type="ECO:0000256" key="4">
    <source>
        <dbReference type="ARBA" id="ARBA00022536"/>
    </source>
</evidence>
<dbReference type="InterPro" id="IPR018097">
    <property type="entry name" value="EGF_Ca-bd_CS"/>
</dbReference>
<accession>R0K330</accession>
<keyword evidence="8" id="KW-0677">Repeat</keyword>
<dbReference type="GO" id="GO:0005905">
    <property type="term" value="C:clathrin-coated pit"/>
    <property type="evidence" value="ECO:0007669"/>
    <property type="project" value="UniProtKB-SubCell"/>
</dbReference>
<dbReference type="SMART" id="SM00192">
    <property type="entry name" value="LDLa"/>
    <property type="match status" value="4"/>
</dbReference>
<feature type="non-terminal residue" evidence="22">
    <location>
        <position position="285"/>
    </location>
</feature>
<feature type="disulfide bond" evidence="19">
    <location>
        <begin position="167"/>
        <end position="182"/>
    </location>
</feature>
<sequence>GNRSSISDTGAELRRALLRCGAFCLLLALTCLCTAADSARAKCEDCSDGSDESACVKKTCAESDFLCNSGQCVPNRWQCDGDPDCENGSDEIADLCYMRTCQVNEISCGPQSTQCILVSWKCDGEKDCNRDPDCKDGSDEINCPSQTCRPDQFRCEDGNCVHGSRQCSGVRDCLDGTDEANCNDVIQCSGPGKFKCRSGECIDINKVCNQQRDCKDWGDEPLKECNIHECDCPAGFEFVDKRNCGDIDECQNPGICSQICINLKGGYKCERSRGYQVNPATGTGK</sequence>
<organism evidence="22 23">
    <name type="scientific">Anas platyrhynchos</name>
    <name type="common">Mallard</name>
    <name type="synonym">Anas boschas</name>
    <dbReference type="NCBI Taxonomy" id="8839"/>
    <lineage>
        <taxon>Eukaryota</taxon>
        <taxon>Metazoa</taxon>
        <taxon>Chordata</taxon>
        <taxon>Craniata</taxon>
        <taxon>Vertebrata</taxon>
        <taxon>Euteleostomi</taxon>
        <taxon>Archelosauria</taxon>
        <taxon>Archosauria</taxon>
        <taxon>Dinosauria</taxon>
        <taxon>Saurischia</taxon>
        <taxon>Theropoda</taxon>
        <taxon>Coelurosauria</taxon>
        <taxon>Aves</taxon>
        <taxon>Neognathae</taxon>
        <taxon>Galloanserae</taxon>
        <taxon>Anseriformes</taxon>
        <taxon>Anatidae</taxon>
        <taxon>Anatinae</taxon>
        <taxon>Anas</taxon>
    </lineage>
</organism>
<evidence type="ECO:0000256" key="13">
    <source>
        <dbReference type="ARBA" id="ARBA00023157"/>
    </source>
</evidence>
<dbReference type="PROSITE" id="PS01187">
    <property type="entry name" value="EGF_CA"/>
    <property type="match status" value="1"/>
</dbReference>
<keyword evidence="6" id="KW-0254">Endocytosis</keyword>
<dbReference type="SUPFAM" id="SSF57424">
    <property type="entry name" value="LDL receptor-like module"/>
    <property type="match status" value="4"/>
</dbReference>
<keyword evidence="16" id="KW-0168">Coated pit</keyword>
<feature type="signal peptide" evidence="20">
    <location>
        <begin position="1"/>
        <end position="41"/>
    </location>
</feature>
<keyword evidence="11" id="KW-0443">Lipid metabolism</keyword>
<name>R0K330_ANAPL</name>
<evidence type="ECO:0000256" key="15">
    <source>
        <dbReference type="ARBA" id="ARBA00023170"/>
    </source>
</evidence>
<evidence type="ECO:0000256" key="8">
    <source>
        <dbReference type="ARBA" id="ARBA00022737"/>
    </source>
</evidence>
<dbReference type="Pfam" id="PF00057">
    <property type="entry name" value="Ldl_recept_a"/>
    <property type="match status" value="4"/>
</dbReference>
<keyword evidence="17" id="KW-0325">Glycoprotein</keyword>
<dbReference type="PRINTS" id="PR00261">
    <property type="entry name" value="LDLRECEPTOR"/>
</dbReference>
<keyword evidence="13 19" id="KW-1015">Disulfide bond</keyword>
<dbReference type="InterPro" id="IPR001881">
    <property type="entry name" value="EGF-like_Ca-bd_dom"/>
</dbReference>
<keyword evidence="7" id="KW-0812">Transmembrane</keyword>
<dbReference type="FunFam" id="4.10.400.10:FF:000053">
    <property type="entry name" value="Very low density lipoprotein receptor"/>
    <property type="match status" value="1"/>
</dbReference>
<feature type="disulfide bond" evidence="19">
    <location>
        <begin position="67"/>
        <end position="85"/>
    </location>
</feature>
<dbReference type="Proteomes" id="UP000296049">
    <property type="component" value="Unassembled WGS sequence"/>
</dbReference>
<keyword evidence="3" id="KW-0813">Transport</keyword>
<dbReference type="GO" id="GO:0043235">
    <property type="term" value="C:receptor complex"/>
    <property type="evidence" value="ECO:0007669"/>
    <property type="project" value="TreeGrafter"/>
</dbReference>
<keyword evidence="12" id="KW-0472">Membrane</keyword>
<dbReference type="EMBL" id="KB742785">
    <property type="protein sequence ID" value="EOB04441.1"/>
    <property type="molecule type" value="Genomic_DNA"/>
</dbReference>
<evidence type="ECO:0000256" key="19">
    <source>
        <dbReference type="PROSITE-ProRule" id="PRU00124"/>
    </source>
</evidence>
<dbReference type="InterPro" id="IPR002172">
    <property type="entry name" value="LDrepeatLR_classA_rpt"/>
</dbReference>
<evidence type="ECO:0000313" key="23">
    <source>
        <dbReference type="Proteomes" id="UP000296049"/>
    </source>
</evidence>
<reference evidence="23" key="1">
    <citation type="journal article" date="2013" name="Nat. Genet.">
        <title>The duck genome and transcriptome provide insight into an avian influenza virus reservoir species.</title>
        <authorList>
            <person name="Huang Y."/>
            <person name="Li Y."/>
            <person name="Burt D.W."/>
            <person name="Chen H."/>
            <person name="Zhang Y."/>
            <person name="Qian W."/>
            <person name="Kim H."/>
            <person name="Gan S."/>
            <person name="Zhao Y."/>
            <person name="Li J."/>
            <person name="Yi K."/>
            <person name="Feng H."/>
            <person name="Zhu P."/>
            <person name="Li B."/>
            <person name="Liu Q."/>
            <person name="Fairley S."/>
            <person name="Magor K.E."/>
            <person name="Du Z."/>
            <person name="Hu X."/>
            <person name="Goodman L."/>
            <person name="Tafer H."/>
            <person name="Vignal A."/>
            <person name="Lee T."/>
            <person name="Kim K.W."/>
            <person name="Sheng Z."/>
            <person name="An Y."/>
            <person name="Searle S."/>
            <person name="Herrero J."/>
            <person name="Groenen M.A."/>
            <person name="Crooijmans R.P."/>
            <person name="Faraut T."/>
            <person name="Cai Q."/>
            <person name="Webster R.G."/>
            <person name="Aldridge J.R."/>
            <person name="Warren W.C."/>
            <person name="Bartschat S."/>
            <person name="Kehr S."/>
            <person name="Marz M."/>
            <person name="Stadler P.F."/>
            <person name="Smith J."/>
            <person name="Kraus R.H."/>
            <person name="Zhao Y."/>
            <person name="Ren L."/>
            <person name="Fei J."/>
            <person name="Morisson M."/>
            <person name="Kaiser P."/>
            <person name="Griffin D.K."/>
            <person name="Rao M."/>
            <person name="Pitel F."/>
            <person name="Wang J."/>
            <person name="Li N."/>
        </authorList>
    </citation>
    <scope>NUCLEOTIDE SEQUENCE [LARGE SCALE GENOMIC DNA]</scope>
</reference>
<dbReference type="FunFam" id="4.10.400.10:FF:000051">
    <property type="entry name" value="Very low density lipoprotein receptor"/>
    <property type="match status" value="1"/>
</dbReference>
<evidence type="ECO:0000256" key="20">
    <source>
        <dbReference type="SAM" id="SignalP"/>
    </source>
</evidence>
<evidence type="ECO:0000256" key="11">
    <source>
        <dbReference type="ARBA" id="ARBA00023098"/>
    </source>
</evidence>
<feature type="disulfide bond" evidence="19">
    <location>
        <begin position="60"/>
        <end position="72"/>
    </location>
</feature>
<dbReference type="SMART" id="SM00179">
    <property type="entry name" value="EGF_CA"/>
    <property type="match status" value="1"/>
</dbReference>
<comment type="caution">
    <text evidence="19">Lacks conserved residue(s) required for the propagation of feature annotation.</text>
</comment>
<dbReference type="PANTHER" id="PTHR22722">
    <property type="entry name" value="LOW-DENSITY LIPOPROTEIN RECEPTOR-RELATED PROTEIN 2-RELATED"/>
    <property type="match status" value="1"/>
</dbReference>
<dbReference type="GO" id="GO:0016324">
    <property type="term" value="C:apical plasma membrane"/>
    <property type="evidence" value="ECO:0007669"/>
    <property type="project" value="TreeGrafter"/>
</dbReference>
<keyword evidence="14" id="KW-1207">Sterol metabolism</keyword>
<evidence type="ECO:0000256" key="7">
    <source>
        <dbReference type="ARBA" id="ARBA00022692"/>
    </source>
</evidence>